<accession>A0A9D2NSB0</accession>
<evidence type="ECO:0000313" key="2">
    <source>
        <dbReference type="Proteomes" id="UP000823894"/>
    </source>
</evidence>
<organism evidence="1 2">
    <name type="scientific">Candidatus Mediterraneibacter faecigallinarum</name>
    <dbReference type="NCBI Taxonomy" id="2838669"/>
    <lineage>
        <taxon>Bacteria</taxon>
        <taxon>Bacillati</taxon>
        <taxon>Bacillota</taxon>
        <taxon>Clostridia</taxon>
        <taxon>Lachnospirales</taxon>
        <taxon>Lachnospiraceae</taxon>
        <taxon>Mediterraneibacter</taxon>
    </lineage>
</organism>
<protein>
    <recommendedName>
        <fullName evidence="3">DUF600 domain-containing protein</fullName>
    </recommendedName>
</protein>
<evidence type="ECO:0008006" key="3">
    <source>
        <dbReference type="Google" id="ProtNLM"/>
    </source>
</evidence>
<comment type="caution">
    <text evidence="1">The sequence shown here is derived from an EMBL/GenBank/DDBJ whole genome shotgun (WGS) entry which is preliminary data.</text>
</comment>
<sequence length="140" mass="16231">MGKVFEDEFMDIQVQMIALCLEFVGNEADKIYVYGSIEENSISFNAFFEIQGELKTTNKIVSDTDAVWEFLDLGESDLEKMQEVCKRYEKPVPTEVKLVYDCDSGKFDTKYQYESICSAKTGVDTSEIFMEWFDEVRRSL</sequence>
<dbReference type="Proteomes" id="UP000823894">
    <property type="component" value="Unassembled WGS sequence"/>
</dbReference>
<reference evidence="1" key="2">
    <citation type="submission" date="2021-04" db="EMBL/GenBank/DDBJ databases">
        <authorList>
            <person name="Gilroy R."/>
        </authorList>
    </citation>
    <scope>NUCLEOTIDE SEQUENCE</scope>
    <source>
        <strain evidence="1">ChiGjej1B1-1692</strain>
    </source>
</reference>
<dbReference type="EMBL" id="DWWK01000015">
    <property type="protein sequence ID" value="HJC37686.1"/>
    <property type="molecule type" value="Genomic_DNA"/>
</dbReference>
<proteinExistence type="predicted"/>
<dbReference type="AlphaFoldDB" id="A0A9D2NSB0"/>
<evidence type="ECO:0000313" key="1">
    <source>
        <dbReference type="EMBL" id="HJC37686.1"/>
    </source>
</evidence>
<reference evidence="1" key="1">
    <citation type="journal article" date="2021" name="PeerJ">
        <title>Extensive microbial diversity within the chicken gut microbiome revealed by metagenomics and culture.</title>
        <authorList>
            <person name="Gilroy R."/>
            <person name="Ravi A."/>
            <person name="Getino M."/>
            <person name="Pursley I."/>
            <person name="Horton D.L."/>
            <person name="Alikhan N.F."/>
            <person name="Baker D."/>
            <person name="Gharbi K."/>
            <person name="Hall N."/>
            <person name="Watson M."/>
            <person name="Adriaenssens E.M."/>
            <person name="Foster-Nyarko E."/>
            <person name="Jarju S."/>
            <person name="Secka A."/>
            <person name="Antonio M."/>
            <person name="Oren A."/>
            <person name="Chaudhuri R.R."/>
            <person name="La Ragione R."/>
            <person name="Hildebrand F."/>
            <person name="Pallen M.J."/>
        </authorList>
    </citation>
    <scope>NUCLEOTIDE SEQUENCE</scope>
    <source>
        <strain evidence="1">ChiGjej1B1-1692</strain>
    </source>
</reference>
<gene>
    <name evidence="1" type="ORF">H9757_01265</name>
</gene>
<name>A0A9D2NSB0_9FIRM</name>